<evidence type="ECO:0000256" key="6">
    <source>
        <dbReference type="ARBA" id="ARBA00023065"/>
    </source>
</evidence>
<comment type="caution">
    <text evidence="10">The sequence shown here is derived from an EMBL/GenBank/DDBJ whole genome shotgun (WGS) entry which is preliminary data.</text>
</comment>
<dbReference type="PANTHER" id="PTHR32552:SF81">
    <property type="entry name" value="TONB-DEPENDENT OUTER MEMBRANE RECEPTOR"/>
    <property type="match status" value="1"/>
</dbReference>
<keyword evidence="10" id="KW-0675">Receptor</keyword>
<accession>T1BBW9</accession>
<feature type="non-terminal residue" evidence="10">
    <location>
        <position position="316"/>
    </location>
</feature>
<reference evidence="10" key="2">
    <citation type="journal article" date="2014" name="ISME J.">
        <title>Microbial stratification in low pH oxic and suboxic macroscopic growths along an acid mine drainage.</title>
        <authorList>
            <person name="Mendez-Garcia C."/>
            <person name="Mesa V."/>
            <person name="Sprenger R.R."/>
            <person name="Richter M."/>
            <person name="Diez M.S."/>
            <person name="Solano J."/>
            <person name="Bargiela R."/>
            <person name="Golyshina O.V."/>
            <person name="Manteca A."/>
            <person name="Ramos J.L."/>
            <person name="Gallego J.R."/>
            <person name="Llorente I."/>
            <person name="Martins Dos Santos V.A."/>
            <person name="Jensen O.N."/>
            <person name="Pelaez A.I."/>
            <person name="Sanchez J."/>
            <person name="Ferrer M."/>
        </authorList>
    </citation>
    <scope>NUCLEOTIDE SEQUENCE</scope>
</reference>
<feature type="non-terminal residue" evidence="10">
    <location>
        <position position="1"/>
    </location>
</feature>
<keyword evidence="2" id="KW-0813">Transport</keyword>
<evidence type="ECO:0000256" key="9">
    <source>
        <dbReference type="ARBA" id="ARBA00023237"/>
    </source>
</evidence>
<organism evidence="10">
    <name type="scientific">mine drainage metagenome</name>
    <dbReference type="NCBI Taxonomy" id="410659"/>
    <lineage>
        <taxon>unclassified sequences</taxon>
        <taxon>metagenomes</taxon>
        <taxon>ecological metagenomes</taxon>
    </lineage>
</organism>
<evidence type="ECO:0000256" key="1">
    <source>
        <dbReference type="ARBA" id="ARBA00004571"/>
    </source>
</evidence>
<dbReference type="Gene3D" id="2.40.170.20">
    <property type="entry name" value="TonB-dependent receptor, beta-barrel domain"/>
    <property type="match status" value="1"/>
</dbReference>
<evidence type="ECO:0000256" key="8">
    <source>
        <dbReference type="ARBA" id="ARBA00023136"/>
    </source>
</evidence>
<dbReference type="GO" id="GO:0006826">
    <property type="term" value="P:iron ion transport"/>
    <property type="evidence" value="ECO:0007669"/>
    <property type="project" value="UniProtKB-KW"/>
</dbReference>
<dbReference type="InterPro" id="IPR036942">
    <property type="entry name" value="Beta-barrel_TonB_sf"/>
</dbReference>
<protein>
    <submittedName>
        <fullName evidence="10">TonB-dependent receptor, plug</fullName>
    </submittedName>
</protein>
<dbReference type="EMBL" id="AUZZ01004844">
    <property type="protein sequence ID" value="EQD51715.1"/>
    <property type="molecule type" value="Genomic_DNA"/>
</dbReference>
<gene>
    <name evidence="10" type="ORF">B2A_06804</name>
</gene>
<comment type="subcellular location">
    <subcellularLocation>
        <location evidence="1">Cell outer membrane</location>
        <topology evidence="1">Multi-pass membrane protein</topology>
    </subcellularLocation>
</comment>
<keyword evidence="6" id="KW-0406">Ion transport</keyword>
<reference evidence="10" key="1">
    <citation type="submission" date="2013-08" db="EMBL/GenBank/DDBJ databases">
        <authorList>
            <person name="Mendez C."/>
            <person name="Richter M."/>
            <person name="Ferrer M."/>
            <person name="Sanchez J."/>
        </authorList>
    </citation>
    <scope>NUCLEOTIDE SEQUENCE</scope>
</reference>
<keyword evidence="5" id="KW-0408">Iron</keyword>
<name>T1BBW9_9ZZZZ</name>
<evidence type="ECO:0000256" key="3">
    <source>
        <dbReference type="ARBA" id="ARBA00022496"/>
    </source>
</evidence>
<proteinExistence type="predicted"/>
<keyword evidence="9" id="KW-0998">Cell outer membrane</keyword>
<evidence type="ECO:0000256" key="4">
    <source>
        <dbReference type="ARBA" id="ARBA00022692"/>
    </source>
</evidence>
<sequence length="316" mass="34147">YLGDTPLTPSSAGFPGTLVMPDPNLADVRNIEVLKGPQGTLYGASSLGGLIRIVPAKPSLEHFSGEAGISGSAVDGGGDGYGVHGWVNIPLIGHELALRVSAFDRLVPGFMTNVLTHQDNVNTTREEGGSATLRFAPTDRLDIDFNAFYQDIHNSSLAGADLNTQTLRPLEGKYEYSAFTNTNIDTSFLIGNVTATYRLNAGTLTDSTSYARYNSSQVFDYTTLYGPLLGFVSPDAVFGHIAPRMNKYTEELRFNSDRIGAFSVLGGLFYTYERDTYDFVMNGVDGLNGAPLPVPLFDLLTGDTTNHYDEYAAYAD</sequence>
<dbReference type="GO" id="GO:0009279">
    <property type="term" value="C:cell outer membrane"/>
    <property type="evidence" value="ECO:0007669"/>
    <property type="project" value="UniProtKB-SubCell"/>
</dbReference>
<dbReference type="SUPFAM" id="SSF56935">
    <property type="entry name" value="Porins"/>
    <property type="match status" value="1"/>
</dbReference>
<evidence type="ECO:0000256" key="7">
    <source>
        <dbReference type="ARBA" id="ARBA00023077"/>
    </source>
</evidence>
<evidence type="ECO:0000256" key="2">
    <source>
        <dbReference type="ARBA" id="ARBA00022448"/>
    </source>
</evidence>
<dbReference type="AlphaFoldDB" id="T1BBW9"/>
<keyword evidence="3" id="KW-0410">Iron transport</keyword>
<dbReference type="InterPro" id="IPR039426">
    <property type="entry name" value="TonB-dep_rcpt-like"/>
</dbReference>
<evidence type="ECO:0000256" key="5">
    <source>
        <dbReference type="ARBA" id="ARBA00023004"/>
    </source>
</evidence>
<evidence type="ECO:0000313" key="10">
    <source>
        <dbReference type="EMBL" id="EQD51715.1"/>
    </source>
</evidence>
<keyword evidence="4" id="KW-0812">Transmembrane</keyword>
<keyword evidence="8" id="KW-0472">Membrane</keyword>
<keyword evidence="7" id="KW-0798">TonB box</keyword>
<dbReference type="PANTHER" id="PTHR32552">
    <property type="entry name" value="FERRICHROME IRON RECEPTOR-RELATED"/>
    <property type="match status" value="1"/>
</dbReference>